<dbReference type="STRING" id="643648.Slip_0673"/>
<dbReference type="PANTHER" id="PTHR30032">
    <property type="entry name" value="N-ACETYLMURAMOYL-L-ALANINE AMIDASE-RELATED"/>
    <property type="match status" value="1"/>
</dbReference>
<evidence type="ECO:0000313" key="2">
    <source>
        <dbReference type="EMBL" id="ADI01456.1"/>
    </source>
</evidence>
<dbReference type="InterPro" id="IPR051922">
    <property type="entry name" value="Bact_Sporulation_Assoc"/>
</dbReference>
<dbReference type="GO" id="GO:0030435">
    <property type="term" value="P:sporulation resulting in formation of a cellular spore"/>
    <property type="evidence" value="ECO:0007669"/>
    <property type="project" value="InterPro"/>
</dbReference>
<accession>D7CL71</accession>
<dbReference type="Proteomes" id="UP000000378">
    <property type="component" value="Chromosome"/>
</dbReference>
<dbReference type="KEGG" id="slp:Slip_0673"/>
<dbReference type="eggNOG" id="COG2385">
    <property type="taxonomic scope" value="Bacteria"/>
</dbReference>
<evidence type="ECO:0000313" key="3">
    <source>
        <dbReference type="Proteomes" id="UP000000378"/>
    </source>
</evidence>
<dbReference type="InterPro" id="IPR013486">
    <property type="entry name" value="SpoIID/LytB"/>
</dbReference>
<evidence type="ECO:0000259" key="1">
    <source>
        <dbReference type="Pfam" id="PF08486"/>
    </source>
</evidence>
<dbReference type="GO" id="GO:0030288">
    <property type="term" value="C:outer membrane-bounded periplasmic space"/>
    <property type="evidence" value="ECO:0007669"/>
    <property type="project" value="TreeGrafter"/>
</dbReference>
<reference evidence="2 3" key="2">
    <citation type="journal article" date="2010" name="Stand. Genomic Sci.">
        <title>Complete genome sequence of Syntrophothermus lipocalidus type strain (TGB-C1).</title>
        <authorList>
            <person name="Djao O.D."/>
            <person name="Zhang X."/>
            <person name="Lucas S."/>
            <person name="Lapidus A."/>
            <person name="Del Rio T.G."/>
            <person name="Nolan M."/>
            <person name="Tice H."/>
            <person name="Cheng J.F."/>
            <person name="Han C."/>
            <person name="Tapia R."/>
            <person name="Goodwin L."/>
            <person name="Pitluck S."/>
            <person name="Liolios K."/>
            <person name="Ivanova N."/>
            <person name="Mavromatis K."/>
            <person name="Mikhailova N."/>
            <person name="Ovchinnikova G."/>
            <person name="Pati A."/>
            <person name="Brambilla E."/>
            <person name="Chen A."/>
            <person name="Palaniappan K."/>
            <person name="Land M."/>
            <person name="Hauser L."/>
            <person name="Chang Y.J."/>
            <person name="Jeffries C.D."/>
            <person name="Rohde M."/>
            <person name="Sikorski J."/>
            <person name="Spring S."/>
            <person name="Goker M."/>
            <person name="Detter J.C."/>
            <person name="Woyke T."/>
            <person name="Bristow J."/>
            <person name="Eisen J.A."/>
            <person name="Markowitz V."/>
            <person name="Hugenholtz P."/>
            <person name="Kyrpides N.C."/>
            <person name="Klenk H.P."/>
        </authorList>
    </citation>
    <scope>NUCLEOTIDE SEQUENCE [LARGE SCALE GENOMIC DNA]</scope>
    <source>
        <strain evidence="3">DSM 12680 / TGB-C1</strain>
    </source>
</reference>
<name>D7CL71_SYNLT</name>
<dbReference type="Pfam" id="PF08486">
    <property type="entry name" value="SpoIID"/>
    <property type="match status" value="1"/>
</dbReference>
<dbReference type="PANTHER" id="PTHR30032:SF4">
    <property type="entry name" value="AMIDASE ENHANCER"/>
    <property type="match status" value="1"/>
</dbReference>
<keyword evidence="3" id="KW-1185">Reference proteome</keyword>
<dbReference type="HOGENOM" id="CLU_021203_1_1_9"/>
<feature type="domain" description="Sporulation stage II protein D amidase enhancer LytB N-terminal" evidence="1">
    <location>
        <begin position="67"/>
        <end position="155"/>
    </location>
</feature>
<dbReference type="RefSeq" id="WP_013174858.1">
    <property type="nucleotide sequence ID" value="NC_014220.1"/>
</dbReference>
<reference evidence="3" key="1">
    <citation type="journal article" date="2010" name="Stand. Genomic Sci.">
        <title>Complete genome sequence of Syntrophothermus lipocalidus type strain (TGB-C1T).</title>
        <authorList>
            <consortium name="US DOE Joint Genome Institute (JGI-PGF)"/>
            <person name="Djao O."/>
            <person name="Zhang X."/>
            <person name="Lucas S."/>
            <person name="Lapidus A."/>
            <person name="Glavina Del Rio T."/>
            <person name="Nolan M."/>
            <person name="Tice H."/>
            <person name="Cheng J."/>
            <person name="Han C."/>
            <person name="Tapia R."/>
            <person name="Goodwin L."/>
            <person name="Pitluck S."/>
            <person name="Liolios K."/>
            <person name="Ivanova N."/>
            <person name="Mavromatis K."/>
            <person name="Mikhailova N."/>
            <person name="Ovchinnikova G."/>
            <person name="Pati A."/>
            <person name="Brambilla E."/>
            <person name="Chen A."/>
            <person name="Palaniappan K."/>
            <person name="Land M."/>
            <person name="Hauser L."/>
            <person name="Chang Y."/>
            <person name="Jeffries C."/>
            <person name="Rohde M."/>
            <person name="Sikorski J."/>
            <person name="Spring S."/>
            <person name="Goker M."/>
            <person name="Detter J."/>
            <person name="Woyke T."/>
            <person name="Bristow J."/>
            <person name="Eisen J."/>
            <person name="Markowitz V."/>
            <person name="Hugenholtz P."/>
            <person name="Kyrpides N."/>
            <person name="Klenk H."/>
        </authorList>
    </citation>
    <scope>NUCLEOTIDE SEQUENCE [LARGE SCALE GENOMIC DNA]</scope>
    <source>
        <strain evidence="3">DSM 12680 / TGB-C1</strain>
    </source>
</reference>
<gene>
    <name evidence="2" type="ordered locus">Slip_0673</name>
</gene>
<dbReference type="EMBL" id="CP002048">
    <property type="protein sequence ID" value="ADI01456.1"/>
    <property type="molecule type" value="Genomic_DNA"/>
</dbReference>
<dbReference type="OrthoDB" id="9794671at2"/>
<organism evidence="2 3">
    <name type="scientific">Syntrophothermus lipocalidus (strain DSM 12680 / TGB-C1)</name>
    <dbReference type="NCBI Taxonomy" id="643648"/>
    <lineage>
        <taxon>Bacteria</taxon>
        <taxon>Bacillati</taxon>
        <taxon>Bacillota</taxon>
        <taxon>Clostridia</taxon>
        <taxon>Eubacteriales</taxon>
        <taxon>Syntrophomonadaceae</taxon>
        <taxon>Syntrophothermus</taxon>
    </lineage>
</organism>
<proteinExistence type="predicted"/>
<dbReference type="InterPro" id="IPR013693">
    <property type="entry name" value="SpoIID/LytB_N"/>
</dbReference>
<sequence>MNSQVRKYIPVGLLVLIAVIVVVAIAQVSRGPTKKPTPERVVPLAPEVAKYKQEPTISLYRHKLGGTVQWLPLEKYLEGVVAAEVGTNPPLEALKAQAIVARTLTLALINYQGGTPEHKTNACDLHTHFQAYDESQVTDKIRKAVSATRGQVLTYNGRFIYAEFHSCSGGKTASIEEAFPKLAEAASAYIKPLASPGMKYAPAKERKWTVKIPRWELKNILGPESGSLDDIKISKRGPSGRALVITAGKASIPAVDLRTQLGPDRLKSTMITSIRPQGDYVVFTGKGWGHGAGMEQWGAYAMAKKGKSAADIVTYYYPGTRLVTLWK</sequence>
<protein>
    <submittedName>
        <fullName evidence="2">SpoIID/LytB domain protein</fullName>
    </submittedName>
</protein>
<dbReference type="AlphaFoldDB" id="D7CL71"/>
<dbReference type="NCBIfam" id="TIGR02669">
    <property type="entry name" value="SpoIID_LytB"/>
    <property type="match status" value="1"/>
</dbReference>